<sequence>MRIETLKEEEKKYILESVNKASLWDKEFIIYQWYESNFNDSNFESKFKIIFDIKNVAMKAVRVEKKRIIHRASEKKVYYLEFDEIKLCTLLNKPFVAKRRSIKDNLFLDRFLKSNNKCKYMLEVENQDSVKSIESLEFKILKCVTEDDSYLNRNMTILFSTNDLIELELLIKCFMR</sequence>
<reference evidence="2" key="1">
    <citation type="submission" date="2017-06" db="EMBL/GenBank/DDBJ databases">
        <authorList>
            <person name="Varghese N."/>
            <person name="Submissions S."/>
        </authorList>
    </citation>
    <scope>NUCLEOTIDE SEQUENCE [LARGE SCALE GENOMIC DNA]</scope>
    <source>
        <strain evidence="2">SCA</strain>
    </source>
</reference>
<accession>A0A239EX53</accession>
<dbReference type="AlphaFoldDB" id="A0A239EX53"/>
<evidence type="ECO:0000313" key="1">
    <source>
        <dbReference type="EMBL" id="SNS49021.1"/>
    </source>
</evidence>
<evidence type="ECO:0000313" key="2">
    <source>
        <dbReference type="Proteomes" id="UP000198304"/>
    </source>
</evidence>
<name>A0A239EX53_9FIRM</name>
<dbReference type="OrthoDB" id="9986143at2"/>
<organism evidence="1 2">
    <name type="scientific">Anaerovirgula multivorans</name>
    <dbReference type="NCBI Taxonomy" id="312168"/>
    <lineage>
        <taxon>Bacteria</taxon>
        <taxon>Bacillati</taxon>
        <taxon>Bacillota</taxon>
        <taxon>Clostridia</taxon>
        <taxon>Peptostreptococcales</taxon>
        <taxon>Natronincolaceae</taxon>
        <taxon>Anaerovirgula</taxon>
    </lineage>
</organism>
<dbReference type="RefSeq" id="WP_089283246.1">
    <property type="nucleotide sequence ID" value="NZ_FZOJ01000011.1"/>
</dbReference>
<dbReference type="Proteomes" id="UP000198304">
    <property type="component" value="Unassembled WGS sequence"/>
</dbReference>
<gene>
    <name evidence="1" type="ORF">SAMN05446037_101169</name>
</gene>
<protein>
    <submittedName>
        <fullName evidence="1">Uncharacterized protein</fullName>
    </submittedName>
</protein>
<dbReference type="EMBL" id="FZOJ01000011">
    <property type="protein sequence ID" value="SNS49021.1"/>
    <property type="molecule type" value="Genomic_DNA"/>
</dbReference>
<proteinExistence type="predicted"/>
<keyword evidence="2" id="KW-1185">Reference proteome</keyword>